<dbReference type="SMART" id="SM00347">
    <property type="entry name" value="HTH_MARR"/>
    <property type="match status" value="1"/>
</dbReference>
<evidence type="ECO:0000256" key="3">
    <source>
        <dbReference type="ARBA" id="ARBA00023163"/>
    </source>
</evidence>
<evidence type="ECO:0000313" key="6">
    <source>
        <dbReference type="EMBL" id="AWB21630.1"/>
    </source>
</evidence>
<keyword evidence="2" id="KW-0238">DNA-binding</keyword>
<accession>A0A2R4WJB8</accession>
<dbReference type="PROSITE" id="PS01117">
    <property type="entry name" value="HTH_MARR_1"/>
    <property type="match status" value="1"/>
</dbReference>
<dbReference type="PRINTS" id="PR00598">
    <property type="entry name" value="HTHMARR"/>
</dbReference>
<evidence type="ECO:0000259" key="5">
    <source>
        <dbReference type="PROSITE" id="PS50995"/>
    </source>
</evidence>
<evidence type="ECO:0000313" key="7">
    <source>
        <dbReference type="Proteomes" id="UP000244755"/>
    </source>
</evidence>
<dbReference type="PROSITE" id="PS50995">
    <property type="entry name" value="HTH_MARR_2"/>
    <property type="match status" value="1"/>
</dbReference>
<name>A0A2R4WJB8_9HYPH</name>
<feature type="domain" description="HTH marR-type" evidence="5">
    <location>
        <begin position="153"/>
        <end position="285"/>
    </location>
</feature>
<evidence type="ECO:0000256" key="4">
    <source>
        <dbReference type="SAM" id="MobiDB-lite"/>
    </source>
</evidence>
<dbReference type="GO" id="GO:0003700">
    <property type="term" value="F:DNA-binding transcription factor activity"/>
    <property type="evidence" value="ECO:0007669"/>
    <property type="project" value="InterPro"/>
</dbReference>
<dbReference type="InterPro" id="IPR036388">
    <property type="entry name" value="WH-like_DNA-bd_sf"/>
</dbReference>
<keyword evidence="7" id="KW-1185">Reference proteome</keyword>
<feature type="region of interest" description="Disordered" evidence="4">
    <location>
        <begin position="1"/>
        <end position="24"/>
    </location>
</feature>
<dbReference type="InterPro" id="IPR036390">
    <property type="entry name" value="WH_DNA-bd_sf"/>
</dbReference>
<evidence type="ECO:0000256" key="1">
    <source>
        <dbReference type="ARBA" id="ARBA00023015"/>
    </source>
</evidence>
<sequence length="300" mass="31990">MGPRPAPGPARRPRALGRGDFGRDGALCRDPVLLERPLRHQPALCRPCRVGGGCPHRGRGEPGRLRGHVPGGRARRRARHLQAGQAVARGRGRVGPRGPGGCGLIGAIVARDACRRLARRPDRGHVAGSGSTAETGARPPLPSDDTPGLARLEGLIGYTLRRAQVAVSRSFVELFADLDVRQSQLGVLTVIEGSPGARPSQVGAAIGIKRANIGPLLDELEARGLVRREPDPTDRRSQSLFLTAAGEALMAELHRREAAHEERIAAFLNPEERSALLGLLRRLEQGARDVAGDEGTEETD</sequence>
<keyword evidence="1" id="KW-0805">Transcription regulation</keyword>
<dbReference type="GO" id="GO:0006950">
    <property type="term" value="P:response to stress"/>
    <property type="evidence" value="ECO:0007669"/>
    <property type="project" value="TreeGrafter"/>
</dbReference>
<keyword evidence="3" id="KW-0804">Transcription</keyword>
<dbReference type="EMBL" id="CP028843">
    <property type="protein sequence ID" value="AWB21630.1"/>
    <property type="molecule type" value="Genomic_DNA"/>
</dbReference>
<dbReference type="Gene3D" id="1.10.10.10">
    <property type="entry name" value="Winged helix-like DNA-binding domain superfamily/Winged helix DNA-binding domain"/>
    <property type="match status" value="1"/>
</dbReference>
<dbReference type="InterPro" id="IPR023187">
    <property type="entry name" value="Tscrpt_reg_MarR-type_CS"/>
</dbReference>
<dbReference type="GO" id="GO:0003677">
    <property type="term" value="F:DNA binding"/>
    <property type="evidence" value="ECO:0007669"/>
    <property type="project" value="UniProtKB-KW"/>
</dbReference>
<dbReference type="Proteomes" id="UP000244755">
    <property type="component" value="Chromosome 1"/>
</dbReference>
<evidence type="ECO:0000256" key="2">
    <source>
        <dbReference type="ARBA" id="ARBA00023125"/>
    </source>
</evidence>
<dbReference type="OrthoDB" id="6331822at2"/>
<dbReference type="KEGG" id="mee:DA075_12455"/>
<reference evidence="6 7" key="1">
    <citation type="submission" date="2018-04" db="EMBL/GenBank/DDBJ databases">
        <title>Methylobacterium sp. PR1016A genome.</title>
        <authorList>
            <person name="Park W."/>
        </authorList>
    </citation>
    <scope>NUCLEOTIDE SEQUENCE [LARGE SCALE GENOMIC DNA]</scope>
    <source>
        <strain evidence="6 7">PR1016A</strain>
    </source>
</reference>
<dbReference type="AlphaFoldDB" id="A0A2R4WJB8"/>
<dbReference type="Pfam" id="PF12802">
    <property type="entry name" value="MarR_2"/>
    <property type="match status" value="1"/>
</dbReference>
<gene>
    <name evidence="6" type="ORF">DA075_12455</name>
</gene>
<dbReference type="PANTHER" id="PTHR33164">
    <property type="entry name" value="TRANSCRIPTIONAL REGULATOR, MARR FAMILY"/>
    <property type="match status" value="1"/>
</dbReference>
<feature type="region of interest" description="Disordered" evidence="4">
    <location>
        <begin position="120"/>
        <end position="148"/>
    </location>
</feature>
<proteinExistence type="predicted"/>
<dbReference type="PANTHER" id="PTHR33164:SF89">
    <property type="entry name" value="MARR FAMILY REGULATORY PROTEIN"/>
    <property type="match status" value="1"/>
</dbReference>
<feature type="compositionally biased region" description="Pro residues" evidence="4">
    <location>
        <begin position="1"/>
        <end position="10"/>
    </location>
</feature>
<organism evidence="6 7">
    <name type="scientific">Methylobacterium currus</name>
    <dbReference type="NCBI Taxonomy" id="2051553"/>
    <lineage>
        <taxon>Bacteria</taxon>
        <taxon>Pseudomonadati</taxon>
        <taxon>Pseudomonadota</taxon>
        <taxon>Alphaproteobacteria</taxon>
        <taxon>Hyphomicrobiales</taxon>
        <taxon>Methylobacteriaceae</taxon>
        <taxon>Methylobacterium</taxon>
    </lineage>
</organism>
<dbReference type="SUPFAM" id="SSF46785">
    <property type="entry name" value="Winged helix' DNA-binding domain"/>
    <property type="match status" value="1"/>
</dbReference>
<dbReference type="InterPro" id="IPR000835">
    <property type="entry name" value="HTH_MarR-typ"/>
</dbReference>
<dbReference type="InterPro" id="IPR039422">
    <property type="entry name" value="MarR/SlyA-like"/>
</dbReference>
<protein>
    <submittedName>
        <fullName evidence="6">MarR family transcriptional regulator</fullName>
    </submittedName>
</protein>